<evidence type="ECO:0000256" key="1">
    <source>
        <dbReference type="SAM" id="Phobius"/>
    </source>
</evidence>
<keyword evidence="1" id="KW-1133">Transmembrane helix</keyword>
<dbReference type="AlphaFoldDB" id="A0A9W9NFX6"/>
<dbReference type="EMBL" id="JAPQKR010000004">
    <property type="protein sequence ID" value="KAJ5219240.1"/>
    <property type="molecule type" value="Genomic_DNA"/>
</dbReference>
<keyword evidence="3" id="KW-1185">Reference proteome</keyword>
<keyword evidence="1" id="KW-0472">Membrane</keyword>
<evidence type="ECO:0000313" key="3">
    <source>
        <dbReference type="Proteomes" id="UP001150904"/>
    </source>
</evidence>
<evidence type="ECO:0000313" key="2">
    <source>
        <dbReference type="EMBL" id="KAJ5219240.1"/>
    </source>
</evidence>
<reference evidence="2" key="1">
    <citation type="submission" date="2022-12" db="EMBL/GenBank/DDBJ databases">
        <authorList>
            <person name="Petersen C."/>
        </authorList>
    </citation>
    <scope>NUCLEOTIDE SEQUENCE</scope>
    <source>
        <strain evidence="2">IBT 15544</strain>
    </source>
</reference>
<proteinExistence type="predicted"/>
<dbReference type="Proteomes" id="UP001150904">
    <property type="component" value="Unassembled WGS sequence"/>
</dbReference>
<gene>
    <name evidence="2" type="ORF">N7498_001339</name>
</gene>
<dbReference type="RefSeq" id="XP_058313813.1">
    <property type="nucleotide sequence ID" value="XM_058448402.1"/>
</dbReference>
<dbReference type="GeneID" id="83175702"/>
<reference evidence="2" key="2">
    <citation type="journal article" date="2023" name="IMA Fungus">
        <title>Comparative genomic study of the Penicillium genus elucidates a diverse pangenome and 15 lateral gene transfer events.</title>
        <authorList>
            <person name="Petersen C."/>
            <person name="Sorensen T."/>
            <person name="Nielsen M.R."/>
            <person name="Sondergaard T.E."/>
            <person name="Sorensen J.L."/>
            <person name="Fitzpatrick D.A."/>
            <person name="Frisvad J.C."/>
            <person name="Nielsen K.L."/>
        </authorList>
    </citation>
    <scope>NUCLEOTIDE SEQUENCE</scope>
    <source>
        <strain evidence="2">IBT 15544</strain>
    </source>
</reference>
<name>A0A9W9NFX6_9EURO</name>
<feature type="transmembrane region" description="Helical" evidence="1">
    <location>
        <begin position="207"/>
        <end position="230"/>
    </location>
</feature>
<feature type="transmembrane region" description="Helical" evidence="1">
    <location>
        <begin position="113"/>
        <end position="136"/>
    </location>
</feature>
<dbReference type="OrthoDB" id="4486746at2759"/>
<sequence length="299" mass="33332">MGQKVSVVHGVKSENFYQQGNAINEIWLGNFELISRLPFGDSDLEQAGWPAGDWPKIPWHQFIIPLKRELGTISDTKMSSNNTACLCPALPWEHHLSGTGLIGHVGKMNRMTAYIIGILAVLIGGVVCCDAFGNLYKTWKFLRRVRQDPMQVIPSKYTPYQLESYFVKRMFVIFSKLACAILIFGVGMVCMVRGIEGISANLFFVAHLNGIVAMIPGISFPTSIFLYMHLRWTLAVQRRTSDEQETSNDTALAPLNPATHTSEELQFPLAVAVACPQCEKCTHFHSPGGSPMFRPRPTE</sequence>
<protein>
    <submittedName>
        <fullName evidence="2">Uncharacterized protein</fullName>
    </submittedName>
</protein>
<feature type="transmembrane region" description="Helical" evidence="1">
    <location>
        <begin position="171"/>
        <end position="195"/>
    </location>
</feature>
<accession>A0A9W9NFX6</accession>
<organism evidence="2 3">
    <name type="scientific">Penicillium cinerascens</name>
    <dbReference type="NCBI Taxonomy" id="70096"/>
    <lineage>
        <taxon>Eukaryota</taxon>
        <taxon>Fungi</taxon>
        <taxon>Dikarya</taxon>
        <taxon>Ascomycota</taxon>
        <taxon>Pezizomycotina</taxon>
        <taxon>Eurotiomycetes</taxon>
        <taxon>Eurotiomycetidae</taxon>
        <taxon>Eurotiales</taxon>
        <taxon>Aspergillaceae</taxon>
        <taxon>Penicillium</taxon>
    </lineage>
</organism>
<keyword evidence="1" id="KW-0812">Transmembrane</keyword>
<comment type="caution">
    <text evidence="2">The sequence shown here is derived from an EMBL/GenBank/DDBJ whole genome shotgun (WGS) entry which is preliminary data.</text>
</comment>